<proteinExistence type="predicted"/>
<evidence type="ECO:0000313" key="2">
    <source>
        <dbReference type="Proteomes" id="UP000059188"/>
    </source>
</evidence>
<gene>
    <name evidence="1" type="ORF">RSOLAG1IB_08640</name>
</gene>
<evidence type="ECO:0000313" key="1">
    <source>
        <dbReference type="EMBL" id="CEL58565.1"/>
    </source>
</evidence>
<name>A0A0B7FLM8_THACB</name>
<organism evidence="1 2">
    <name type="scientific">Thanatephorus cucumeris (strain AG1-IB / isolate 7/3/14)</name>
    <name type="common">Lettuce bottom rot fungus</name>
    <name type="synonym">Rhizoctonia solani</name>
    <dbReference type="NCBI Taxonomy" id="1108050"/>
    <lineage>
        <taxon>Eukaryota</taxon>
        <taxon>Fungi</taxon>
        <taxon>Dikarya</taxon>
        <taxon>Basidiomycota</taxon>
        <taxon>Agaricomycotina</taxon>
        <taxon>Agaricomycetes</taxon>
        <taxon>Cantharellales</taxon>
        <taxon>Ceratobasidiaceae</taxon>
        <taxon>Rhizoctonia</taxon>
        <taxon>Rhizoctonia solani AG-1</taxon>
    </lineage>
</organism>
<keyword evidence="2" id="KW-1185">Reference proteome</keyword>
<reference evidence="1 2" key="1">
    <citation type="submission" date="2014-11" db="EMBL/GenBank/DDBJ databases">
        <authorList>
            <person name="Wibberg Daniel"/>
        </authorList>
    </citation>
    <scope>NUCLEOTIDE SEQUENCE [LARGE SCALE GENOMIC DNA]</scope>
    <source>
        <strain evidence="1">Rhizoctonia solani AG1-IB 7/3/14</strain>
    </source>
</reference>
<dbReference type="AlphaFoldDB" id="A0A0B7FLM8"/>
<accession>A0A0B7FLM8</accession>
<protein>
    <submittedName>
        <fullName evidence="1">Uncharacterized protein</fullName>
    </submittedName>
</protein>
<dbReference type="EMBL" id="LN679131">
    <property type="protein sequence ID" value="CEL58565.1"/>
    <property type="molecule type" value="Genomic_DNA"/>
</dbReference>
<dbReference type="Proteomes" id="UP000059188">
    <property type="component" value="Unassembled WGS sequence"/>
</dbReference>
<sequence length="85" mass="9079">MDLSPLILDYNRSSYVTCGVSCGTSDHQRTGHVRDALRIYPSQNVNLESLSSSAEKTALTGRATALEQWPLALGSPKDPIGEGCA</sequence>